<evidence type="ECO:0000256" key="1">
    <source>
        <dbReference type="SAM" id="Phobius"/>
    </source>
</evidence>
<name>A0ABT7X3V2_9BACE</name>
<gene>
    <name evidence="2" type="ORF">QVO10_05090</name>
</gene>
<keyword evidence="1" id="KW-0472">Membrane</keyword>
<keyword evidence="3" id="KW-1185">Reference proteome</keyword>
<dbReference type="RefSeq" id="WP_022039121.1">
    <property type="nucleotide sequence ID" value="NZ_JACJJF010000083.1"/>
</dbReference>
<sequence>MGTKRNKKPVHGNREEEKANRLIKYMCIVLVLLAILMIVAFSVM</sequence>
<comment type="caution">
    <text evidence="2">The sequence shown here is derived from an EMBL/GenBank/DDBJ whole genome shotgun (WGS) entry which is preliminary data.</text>
</comment>
<feature type="transmembrane region" description="Helical" evidence="1">
    <location>
        <begin position="21"/>
        <end position="43"/>
    </location>
</feature>
<dbReference type="Proteomes" id="UP001167871">
    <property type="component" value="Unassembled WGS sequence"/>
</dbReference>
<proteinExistence type="predicted"/>
<evidence type="ECO:0000313" key="3">
    <source>
        <dbReference type="Proteomes" id="UP001167871"/>
    </source>
</evidence>
<evidence type="ECO:0000313" key="2">
    <source>
        <dbReference type="EMBL" id="MDN0048766.1"/>
    </source>
</evidence>
<reference evidence="2" key="1">
    <citation type="submission" date="2023-06" db="EMBL/GenBank/DDBJ databases">
        <authorList>
            <person name="Zeman M."/>
            <person name="Kubasova T."/>
            <person name="Jahodarova E."/>
            <person name="Nykrynova M."/>
            <person name="Rychlik I."/>
        </authorList>
    </citation>
    <scope>NUCLEOTIDE SEQUENCE</scope>
    <source>
        <strain evidence="2">84_SSukc20</strain>
    </source>
</reference>
<protein>
    <submittedName>
        <fullName evidence="2">Uncharacterized protein</fullName>
    </submittedName>
</protein>
<keyword evidence="1" id="KW-1133">Transmembrane helix</keyword>
<accession>A0ABT7X3V2</accession>
<reference evidence="2" key="2">
    <citation type="submission" date="2024-05" db="EMBL/GenBank/DDBJ databases">
        <title>Identification and characterization of horizontal gene transfer across gut microbiota members of farm animals based on homology search.</title>
        <authorList>
            <person name="Schwarzerova J."/>
            <person name="Nykrynova M."/>
            <person name="Jureckova K."/>
            <person name="Cejkova D."/>
            <person name="Rychlik I."/>
        </authorList>
    </citation>
    <scope>NUCLEOTIDE SEQUENCE</scope>
    <source>
        <strain evidence="2">84_SSukc20</strain>
    </source>
</reference>
<dbReference type="EMBL" id="JAUEII010000008">
    <property type="protein sequence ID" value="MDN0048766.1"/>
    <property type="molecule type" value="Genomic_DNA"/>
</dbReference>
<organism evidence="2 3">
    <name type="scientific">Bacteroides gallinaceum</name>
    <dbReference type="NCBI Taxonomy" id="1462571"/>
    <lineage>
        <taxon>Bacteria</taxon>
        <taxon>Pseudomonadati</taxon>
        <taxon>Bacteroidota</taxon>
        <taxon>Bacteroidia</taxon>
        <taxon>Bacteroidales</taxon>
        <taxon>Bacteroidaceae</taxon>
        <taxon>Bacteroides</taxon>
    </lineage>
</organism>
<keyword evidence="1" id="KW-0812">Transmembrane</keyword>